<comment type="caution">
    <text evidence="3">The sequence shown here is derived from an EMBL/GenBank/DDBJ whole genome shotgun (WGS) entry which is preliminary data.</text>
</comment>
<feature type="compositionally biased region" description="Low complexity" evidence="1">
    <location>
        <begin position="77"/>
        <end position="91"/>
    </location>
</feature>
<evidence type="ECO:0000313" key="3">
    <source>
        <dbReference type="EMBL" id="CAE7242645.1"/>
    </source>
</evidence>
<evidence type="ECO:0000313" key="2">
    <source>
        <dbReference type="EMBL" id="CAE7240335.1"/>
    </source>
</evidence>
<reference evidence="3" key="1">
    <citation type="submission" date="2021-02" db="EMBL/GenBank/DDBJ databases">
        <authorList>
            <person name="Dougan E. K."/>
            <person name="Rhodes N."/>
            <person name="Thang M."/>
            <person name="Chan C."/>
        </authorList>
    </citation>
    <scope>NUCLEOTIDE SEQUENCE</scope>
</reference>
<feature type="region of interest" description="Disordered" evidence="1">
    <location>
        <begin position="1"/>
        <end position="101"/>
    </location>
</feature>
<gene>
    <name evidence="2" type="ORF">SNAT2548_LOCUS10749</name>
    <name evidence="3" type="ORF">SNAT2548_LOCUS11167</name>
</gene>
<evidence type="ECO:0000313" key="4">
    <source>
        <dbReference type="Proteomes" id="UP000604046"/>
    </source>
</evidence>
<feature type="compositionally biased region" description="Polar residues" evidence="1">
    <location>
        <begin position="1"/>
        <end position="11"/>
    </location>
</feature>
<dbReference type="EMBL" id="CAJNDS010000981">
    <property type="protein sequence ID" value="CAE7242645.1"/>
    <property type="molecule type" value="Genomic_DNA"/>
</dbReference>
<protein>
    <submittedName>
        <fullName evidence="3">Uncharacterized protein</fullName>
    </submittedName>
</protein>
<name>A0A812L8W0_9DINO</name>
<accession>A0A812L8W0</accession>
<sequence>MPWPMSQSPKSPSRALRKQQARRKLLEQLVGEAPAMADPAPAPPPTPRPGVVAVPAAEDAGAPVPKRKGPAARFEEQAQAAAEDGGQPQPASEVPAEPHPVHLTPSQMRMVRQISRQNRFEQLAMANSMDRRNEPQMLRSFWKKYPSYNLNPLLHKRYNELLEARSFNKWFEERGTRKEGEEYTDAVGRLTEAVNRRVPQLRYTPAERAGVRRMARDVAAGRNTADSGVYGGML</sequence>
<keyword evidence="4" id="KW-1185">Reference proteome</keyword>
<dbReference type="EMBL" id="CAJNDS010000910">
    <property type="protein sequence ID" value="CAE7240335.1"/>
    <property type="molecule type" value="Genomic_DNA"/>
</dbReference>
<organism evidence="3 4">
    <name type="scientific">Symbiodinium natans</name>
    <dbReference type="NCBI Taxonomy" id="878477"/>
    <lineage>
        <taxon>Eukaryota</taxon>
        <taxon>Sar</taxon>
        <taxon>Alveolata</taxon>
        <taxon>Dinophyceae</taxon>
        <taxon>Suessiales</taxon>
        <taxon>Symbiodiniaceae</taxon>
        <taxon>Symbiodinium</taxon>
    </lineage>
</organism>
<dbReference type="OrthoDB" id="442713at2759"/>
<evidence type="ECO:0000256" key="1">
    <source>
        <dbReference type="SAM" id="MobiDB-lite"/>
    </source>
</evidence>
<dbReference type="Proteomes" id="UP000604046">
    <property type="component" value="Unassembled WGS sequence"/>
</dbReference>
<proteinExistence type="predicted"/>
<dbReference type="AlphaFoldDB" id="A0A812L8W0"/>